<dbReference type="AlphaFoldDB" id="A0A173UTX2"/>
<evidence type="ECO:0000313" key="5">
    <source>
        <dbReference type="EMBL" id="RGZ80547.1"/>
    </source>
</evidence>
<gene>
    <name evidence="6" type="ORF">DW833_15050</name>
    <name evidence="5" type="ORF">DW972_11445</name>
    <name evidence="7" type="ORF">DWZ29_09755</name>
    <name evidence="4" type="ORF">DXD91_15885</name>
    <name evidence="3" type="ORF">ERS852450_02781</name>
    <name evidence="2" type="ORF">ERS852578_02733</name>
</gene>
<reference evidence="8 9" key="1">
    <citation type="submission" date="2015-09" db="EMBL/GenBank/DDBJ databases">
        <authorList>
            <consortium name="Pathogen Informatics"/>
        </authorList>
    </citation>
    <scope>NUCLEOTIDE SEQUENCE [LARGE SCALE GENOMIC DNA]</scope>
    <source>
        <strain evidence="3 9">2789STDY5834835</strain>
        <strain evidence="2 8">2789STDY5834966</strain>
    </source>
</reference>
<accession>A0A173UTX2</accession>
<protein>
    <submittedName>
        <fullName evidence="2">Uncharacterized protein</fullName>
    </submittedName>
</protein>
<keyword evidence="1" id="KW-0812">Transmembrane</keyword>
<dbReference type="EMBL" id="QRQO01000025">
    <property type="protein sequence ID" value="RHN12550.1"/>
    <property type="molecule type" value="Genomic_DNA"/>
</dbReference>
<evidence type="ECO:0000313" key="7">
    <source>
        <dbReference type="EMBL" id="RHN12550.1"/>
    </source>
</evidence>
<evidence type="ECO:0000256" key="1">
    <source>
        <dbReference type="SAM" id="Phobius"/>
    </source>
</evidence>
<reference evidence="10 11" key="2">
    <citation type="submission" date="2018-08" db="EMBL/GenBank/DDBJ databases">
        <title>A genome reference for cultivated species of the human gut microbiota.</title>
        <authorList>
            <person name="Zou Y."/>
            <person name="Xue W."/>
            <person name="Luo G."/>
        </authorList>
    </citation>
    <scope>NUCLEOTIDE SEQUENCE [LARGE SCALE GENOMIC DNA]</scope>
    <source>
        <strain evidence="7 11">AF31-17AC</strain>
        <strain evidence="6 12">AM34-3LB</strain>
        <strain evidence="5 13">AM48-23BH</strain>
        <strain evidence="4 10">TM10-1AC</strain>
    </source>
</reference>
<proteinExistence type="predicted"/>
<dbReference type="Gene3D" id="2.20.28.160">
    <property type="match status" value="1"/>
</dbReference>
<dbReference type="EMBL" id="QSEP01000086">
    <property type="protein sequence ID" value="RGZ80547.1"/>
    <property type="molecule type" value="Genomic_DNA"/>
</dbReference>
<evidence type="ECO:0000313" key="3">
    <source>
        <dbReference type="EMBL" id="CUO97464.1"/>
    </source>
</evidence>
<sequence length="133" mass="15426">MKRLGSFFDEIYGFDGMSSFLLFISVILNLVTGMWPSQAVNNFNLISYLPLLGCIFRVFSRNHERRAHENECFLKLARPLCENIIEKREEQAEAKLFRFFKCPVCKQKLRVPKGKGKVEITCPKCGNKFIKKA</sequence>
<dbReference type="Proteomes" id="UP000095679">
    <property type="component" value="Unassembled WGS sequence"/>
</dbReference>
<keyword evidence="1" id="KW-1133">Transmembrane helix</keyword>
<dbReference type="EMBL" id="CYYC01000047">
    <property type="protein sequence ID" value="CUN18481.1"/>
    <property type="molecule type" value="Genomic_DNA"/>
</dbReference>
<dbReference type="Proteomes" id="UP000284621">
    <property type="component" value="Unassembled WGS sequence"/>
</dbReference>
<evidence type="ECO:0000313" key="2">
    <source>
        <dbReference type="EMBL" id="CUN18481.1"/>
    </source>
</evidence>
<dbReference type="RefSeq" id="WP_005351897.1">
    <property type="nucleotide sequence ID" value="NZ_BLYK01000032.1"/>
</dbReference>
<dbReference type="Proteomes" id="UP000283700">
    <property type="component" value="Unassembled WGS sequence"/>
</dbReference>
<dbReference type="OrthoDB" id="3174166at2"/>
<name>A0A173UTX2_9FIRM</name>
<dbReference type="EMBL" id="QSID01000025">
    <property type="protein sequence ID" value="RHC59918.1"/>
    <property type="molecule type" value="Genomic_DNA"/>
</dbReference>
<dbReference type="EMBL" id="CYZL01000034">
    <property type="protein sequence ID" value="CUO97464.1"/>
    <property type="molecule type" value="Genomic_DNA"/>
</dbReference>
<dbReference type="Proteomes" id="UP000095390">
    <property type="component" value="Unassembled WGS sequence"/>
</dbReference>
<evidence type="ECO:0000313" key="11">
    <source>
        <dbReference type="Proteomes" id="UP000283700"/>
    </source>
</evidence>
<dbReference type="Proteomes" id="UP000262524">
    <property type="component" value="Unassembled WGS sequence"/>
</dbReference>
<evidence type="ECO:0000313" key="12">
    <source>
        <dbReference type="Proteomes" id="UP000284621"/>
    </source>
</evidence>
<feature type="transmembrane region" description="Helical" evidence="1">
    <location>
        <begin position="43"/>
        <end position="60"/>
    </location>
</feature>
<keyword evidence="1" id="KW-0472">Membrane</keyword>
<evidence type="ECO:0000313" key="4">
    <source>
        <dbReference type="EMBL" id="RGI75003.1"/>
    </source>
</evidence>
<dbReference type="EMBL" id="QSOE01000213">
    <property type="protein sequence ID" value="RGI75003.1"/>
    <property type="molecule type" value="Genomic_DNA"/>
</dbReference>
<evidence type="ECO:0000313" key="9">
    <source>
        <dbReference type="Proteomes" id="UP000095679"/>
    </source>
</evidence>
<evidence type="ECO:0000313" key="13">
    <source>
        <dbReference type="Proteomes" id="UP000286561"/>
    </source>
</evidence>
<organism evidence="2 8">
    <name type="scientific">Anaerobutyricum hallii</name>
    <dbReference type="NCBI Taxonomy" id="39488"/>
    <lineage>
        <taxon>Bacteria</taxon>
        <taxon>Bacillati</taxon>
        <taxon>Bacillota</taxon>
        <taxon>Clostridia</taxon>
        <taxon>Lachnospirales</taxon>
        <taxon>Lachnospiraceae</taxon>
        <taxon>Anaerobutyricum</taxon>
    </lineage>
</organism>
<feature type="transmembrane region" description="Helical" evidence="1">
    <location>
        <begin position="12"/>
        <end position="31"/>
    </location>
</feature>
<evidence type="ECO:0000313" key="8">
    <source>
        <dbReference type="Proteomes" id="UP000095390"/>
    </source>
</evidence>
<dbReference type="GeneID" id="75047676"/>
<keyword evidence="12" id="KW-1185">Reference proteome</keyword>
<evidence type="ECO:0000313" key="6">
    <source>
        <dbReference type="EMBL" id="RHC59918.1"/>
    </source>
</evidence>
<evidence type="ECO:0000313" key="10">
    <source>
        <dbReference type="Proteomes" id="UP000262524"/>
    </source>
</evidence>
<dbReference type="Proteomes" id="UP000286561">
    <property type="component" value="Unassembled WGS sequence"/>
</dbReference>